<comment type="caution">
    <text evidence="2">The sequence shown here is derived from an EMBL/GenBank/DDBJ whole genome shotgun (WGS) entry which is preliminary data.</text>
</comment>
<evidence type="ECO:0000256" key="1">
    <source>
        <dbReference type="SAM" id="MobiDB-lite"/>
    </source>
</evidence>
<dbReference type="AlphaFoldDB" id="A0A261TQQ8"/>
<dbReference type="InterPro" id="IPR021735">
    <property type="entry name" value="DUF3306"/>
</dbReference>
<reference evidence="2 3" key="1">
    <citation type="submission" date="2017-05" db="EMBL/GenBank/DDBJ databases">
        <title>Complete and WGS of Bordetella genogroups.</title>
        <authorList>
            <person name="Spilker T."/>
            <person name="LiPuma J."/>
        </authorList>
    </citation>
    <scope>NUCLEOTIDE SEQUENCE [LARGE SCALE GENOMIC DNA]</scope>
    <source>
        <strain evidence="2 3">AU10456</strain>
    </source>
</reference>
<name>A0A261TQQ8_9BORD</name>
<feature type="region of interest" description="Disordered" evidence="1">
    <location>
        <begin position="170"/>
        <end position="225"/>
    </location>
</feature>
<dbReference type="OrthoDB" id="8776025at2"/>
<protein>
    <recommendedName>
        <fullName evidence="4">DUF3306 domain-containing protein</fullName>
    </recommendedName>
</protein>
<evidence type="ECO:0000313" key="2">
    <source>
        <dbReference type="EMBL" id="OZI51949.1"/>
    </source>
</evidence>
<keyword evidence="3" id="KW-1185">Reference proteome</keyword>
<dbReference type="RefSeq" id="WP_094799908.1">
    <property type="nucleotide sequence ID" value="NZ_NEVP01000006.1"/>
</dbReference>
<accession>A0A261TQQ8</accession>
<dbReference type="Pfam" id="PF11748">
    <property type="entry name" value="DUF3306"/>
    <property type="match status" value="1"/>
</dbReference>
<dbReference type="EMBL" id="NEVP01000006">
    <property type="protein sequence ID" value="OZI51949.1"/>
    <property type="molecule type" value="Genomic_DNA"/>
</dbReference>
<feature type="compositionally biased region" description="Basic and acidic residues" evidence="1">
    <location>
        <begin position="16"/>
        <end position="29"/>
    </location>
</feature>
<feature type="region of interest" description="Disordered" evidence="1">
    <location>
        <begin position="1"/>
        <end position="75"/>
    </location>
</feature>
<sequence>MSDTPPSGFLQRWSRRKIEARQEPARPADDPAAADVPPDADTAQTAPAPADKVSAPAAPDAVRAPAGDTAAPALPTLDDVRALTADSDYSAFVAREVSPEVKNAALKKLFTDPHYNVMDGLDIYIDDYSQQAPLPESMLRKMAVSKVFGFFEDEARCAAGAVLNEPAADPVAPAGESLAAPDDAMHQAAIGTPVAAADERHTPAGTDPQDCDPAVAEAAARKHKH</sequence>
<gene>
    <name evidence="2" type="ORF">CAL25_10590</name>
</gene>
<proteinExistence type="predicted"/>
<evidence type="ECO:0000313" key="3">
    <source>
        <dbReference type="Proteomes" id="UP000216913"/>
    </source>
</evidence>
<feature type="compositionally biased region" description="Low complexity" evidence="1">
    <location>
        <begin position="30"/>
        <end position="66"/>
    </location>
</feature>
<evidence type="ECO:0008006" key="4">
    <source>
        <dbReference type="Google" id="ProtNLM"/>
    </source>
</evidence>
<organism evidence="2 3">
    <name type="scientific">Bordetella genomosp. 5</name>
    <dbReference type="NCBI Taxonomy" id="1395608"/>
    <lineage>
        <taxon>Bacteria</taxon>
        <taxon>Pseudomonadati</taxon>
        <taxon>Pseudomonadota</taxon>
        <taxon>Betaproteobacteria</taxon>
        <taxon>Burkholderiales</taxon>
        <taxon>Alcaligenaceae</taxon>
        <taxon>Bordetella</taxon>
    </lineage>
</organism>
<dbReference type="Proteomes" id="UP000216913">
    <property type="component" value="Unassembled WGS sequence"/>
</dbReference>